<feature type="transmembrane region" description="Helical" evidence="2">
    <location>
        <begin position="114"/>
        <end position="136"/>
    </location>
</feature>
<accession>A0A8S3RUT7</accession>
<proteinExistence type="predicted"/>
<name>A0A8S3RUT7_MYTED</name>
<dbReference type="Proteomes" id="UP000683360">
    <property type="component" value="Unassembled WGS sequence"/>
</dbReference>
<keyword evidence="4" id="KW-1185">Reference proteome</keyword>
<feature type="region of interest" description="Disordered" evidence="1">
    <location>
        <begin position="179"/>
        <end position="200"/>
    </location>
</feature>
<evidence type="ECO:0000313" key="3">
    <source>
        <dbReference type="EMBL" id="CAG2210115.1"/>
    </source>
</evidence>
<evidence type="ECO:0000256" key="1">
    <source>
        <dbReference type="SAM" id="MobiDB-lite"/>
    </source>
</evidence>
<sequence length="220" mass="25098">MNYCKRKIKSNDCDDMDGSMIFQSGSNYLQWMCNQMQGHNIQKYFRVISRKDDDSIDIGTITDRYGATFRSDSNDIVTIMDRYGATSSSDTMDNVTDIPFRHDAMLFTDLCIKLIIGVAAFLGTVIVFLLVVVYILRRKLRKASYTCLTVRRDQNTYNEITTHLSDADQYHEILPLSEMSASGSRPPRSPSIDRKQNVDSSGYLILSSSFKRNEKQCDST</sequence>
<evidence type="ECO:0000256" key="2">
    <source>
        <dbReference type="SAM" id="Phobius"/>
    </source>
</evidence>
<gene>
    <name evidence="3" type="ORF">MEDL_24219</name>
</gene>
<protein>
    <submittedName>
        <fullName evidence="3">Uncharacterized protein</fullName>
    </submittedName>
</protein>
<evidence type="ECO:0000313" key="4">
    <source>
        <dbReference type="Proteomes" id="UP000683360"/>
    </source>
</evidence>
<organism evidence="3 4">
    <name type="scientific">Mytilus edulis</name>
    <name type="common">Blue mussel</name>
    <dbReference type="NCBI Taxonomy" id="6550"/>
    <lineage>
        <taxon>Eukaryota</taxon>
        <taxon>Metazoa</taxon>
        <taxon>Spiralia</taxon>
        <taxon>Lophotrochozoa</taxon>
        <taxon>Mollusca</taxon>
        <taxon>Bivalvia</taxon>
        <taxon>Autobranchia</taxon>
        <taxon>Pteriomorphia</taxon>
        <taxon>Mytilida</taxon>
        <taxon>Mytiloidea</taxon>
        <taxon>Mytilidae</taxon>
        <taxon>Mytilinae</taxon>
        <taxon>Mytilus</taxon>
    </lineage>
</organism>
<keyword evidence="2" id="KW-0472">Membrane</keyword>
<keyword evidence="2" id="KW-1133">Transmembrane helix</keyword>
<comment type="caution">
    <text evidence="3">The sequence shown here is derived from an EMBL/GenBank/DDBJ whole genome shotgun (WGS) entry which is preliminary data.</text>
</comment>
<dbReference type="EMBL" id="CAJPWZ010001220">
    <property type="protein sequence ID" value="CAG2210115.1"/>
    <property type="molecule type" value="Genomic_DNA"/>
</dbReference>
<keyword evidence="2" id="KW-0812">Transmembrane</keyword>
<reference evidence="3" key="1">
    <citation type="submission" date="2021-03" db="EMBL/GenBank/DDBJ databases">
        <authorList>
            <person name="Bekaert M."/>
        </authorList>
    </citation>
    <scope>NUCLEOTIDE SEQUENCE</scope>
</reference>
<dbReference type="AlphaFoldDB" id="A0A8S3RUT7"/>